<organism evidence="2 3">
    <name type="scientific">Coptis chinensis</name>
    <dbReference type="NCBI Taxonomy" id="261450"/>
    <lineage>
        <taxon>Eukaryota</taxon>
        <taxon>Viridiplantae</taxon>
        <taxon>Streptophyta</taxon>
        <taxon>Embryophyta</taxon>
        <taxon>Tracheophyta</taxon>
        <taxon>Spermatophyta</taxon>
        <taxon>Magnoliopsida</taxon>
        <taxon>Ranunculales</taxon>
        <taxon>Ranunculaceae</taxon>
        <taxon>Coptidoideae</taxon>
        <taxon>Coptis</taxon>
    </lineage>
</organism>
<name>A0A835H2Z5_9MAGN</name>
<dbReference type="GO" id="GO:0000111">
    <property type="term" value="C:nucleotide-excision repair factor 2 complex"/>
    <property type="evidence" value="ECO:0007669"/>
    <property type="project" value="TreeGrafter"/>
</dbReference>
<dbReference type="SUPFAM" id="SSF54001">
    <property type="entry name" value="Cysteine proteinases"/>
    <property type="match status" value="1"/>
</dbReference>
<evidence type="ECO:0000313" key="3">
    <source>
        <dbReference type="Proteomes" id="UP000631114"/>
    </source>
</evidence>
<keyword evidence="3" id="KW-1185">Reference proteome</keyword>
<dbReference type="PANTHER" id="PTHR12135:SF0">
    <property type="entry name" value="DNA REPAIR PROTEIN COMPLEMENTING XP-C CELLS"/>
    <property type="match status" value="1"/>
</dbReference>
<dbReference type="GO" id="GO:0005737">
    <property type="term" value="C:cytoplasm"/>
    <property type="evidence" value="ECO:0007669"/>
    <property type="project" value="TreeGrafter"/>
</dbReference>
<evidence type="ECO:0000256" key="1">
    <source>
        <dbReference type="SAM" id="MobiDB-lite"/>
    </source>
</evidence>
<dbReference type="AlphaFoldDB" id="A0A835H2Z5"/>
<protein>
    <submittedName>
        <fullName evidence="2">Uncharacterized protein</fullName>
    </submittedName>
</protein>
<dbReference type="GO" id="GO:0003697">
    <property type="term" value="F:single-stranded DNA binding"/>
    <property type="evidence" value="ECO:0007669"/>
    <property type="project" value="TreeGrafter"/>
</dbReference>
<reference evidence="2 3" key="1">
    <citation type="submission" date="2020-10" db="EMBL/GenBank/DDBJ databases">
        <title>The Coptis chinensis genome and diversification of protoberbering-type alkaloids.</title>
        <authorList>
            <person name="Wang B."/>
            <person name="Shu S."/>
            <person name="Song C."/>
            <person name="Liu Y."/>
        </authorList>
    </citation>
    <scope>NUCLEOTIDE SEQUENCE [LARGE SCALE GENOMIC DNA]</scope>
    <source>
        <strain evidence="2">HL-2020</strain>
        <tissue evidence="2">Leaf</tissue>
    </source>
</reference>
<dbReference type="OrthoDB" id="300780at2759"/>
<dbReference type="InterPro" id="IPR036985">
    <property type="entry name" value="Transglutaminase-like_sf"/>
</dbReference>
<dbReference type="EMBL" id="JADFTS010000008">
    <property type="protein sequence ID" value="KAF9592430.1"/>
    <property type="molecule type" value="Genomic_DNA"/>
</dbReference>
<accession>A0A835H2Z5</accession>
<dbReference type="GO" id="GO:0003684">
    <property type="term" value="F:damaged DNA binding"/>
    <property type="evidence" value="ECO:0007669"/>
    <property type="project" value="InterPro"/>
</dbReference>
<dbReference type="InterPro" id="IPR004583">
    <property type="entry name" value="DNA_repair_Rad4"/>
</dbReference>
<feature type="region of interest" description="Disordered" evidence="1">
    <location>
        <begin position="27"/>
        <end position="46"/>
    </location>
</feature>
<dbReference type="GO" id="GO:0006289">
    <property type="term" value="P:nucleotide-excision repair"/>
    <property type="evidence" value="ECO:0007669"/>
    <property type="project" value="InterPro"/>
</dbReference>
<dbReference type="PANTHER" id="PTHR12135">
    <property type="entry name" value="DNA REPAIR PROTEIN XP-C / RAD4"/>
    <property type="match status" value="1"/>
</dbReference>
<evidence type="ECO:0000313" key="2">
    <source>
        <dbReference type="EMBL" id="KAF9592430.1"/>
    </source>
</evidence>
<dbReference type="Proteomes" id="UP000631114">
    <property type="component" value="Unassembled WGS sequence"/>
</dbReference>
<dbReference type="GO" id="GO:0006298">
    <property type="term" value="P:mismatch repair"/>
    <property type="evidence" value="ECO:0007669"/>
    <property type="project" value="TreeGrafter"/>
</dbReference>
<dbReference type="GO" id="GO:0071942">
    <property type="term" value="C:XPC complex"/>
    <property type="evidence" value="ECO:0007669"/>
    <property type="project" value="TreeGrafter"/>
</dbReference>
<proteinExistence type="predicted"/>
<sequence length="200" mass="22249">MRTPKKHEETPRGLSDISMKGVERLLKNNNNFSQSEEAGPSSSQYTSFPKATEFEWEDGFISTPGSREVVVQFYDDSPSTSKKKTIPRPTVQDKEVAEVVHKVHLLCLIARGRLIDNACDDSLIQAALLSLIPSYLLKRADEPKLTAKALTPLIKWFHDNFKVDCSGCPEKPFELSLASALENRKGSAEEGYLPTPPIDS</sequence>
<comment type="caution">
    <text evidence="2">The sequence shown here is derived from an EMBL/GenBank/DDBJ whole genome shotgun (WGS) entry which is preliminary data.</text>
</comment>
<dbReference type="InterPro" id="IPR038765">
    <property type="entry name" value="Papain-like_cys_pep_sf"/>
</dbReference>
<dbReference type="Gene3D" id="3.90.260.10">
    <property type="entry name" value="Transglutaminase-like"/>
    <property type="match status" value="1"/>
</dbReference>
<gene>
    <name evidence="2" type="ORF">IFM89_014920</name>
</gene>